<gene>
    <name evidence="1" type="ORF">ACFS6J_17865</name>
</gene>
<sequence>METMQLNQERKLWNRDTHAKRGVAHLLGFIDKDEPDGDRKCDFVIL</sequence>
<evidence type="ECO:0000313" key="2">
    <source>
        <dbReference type="Proteomes" id="UP001597560"/>
    </source>
</evidence>
<evidence type="ECO:0000313" key="1">
    <source>
        <dbReference type="EMBL" id="MFD2963677.1"/>
    </source>
</evidence>
<dbReference type="EMBL" id="JBHUPA010000008">
    <property type="protein sequence ID" value="MFD2963677.1"/>
    <property type="molecule type" value="Genomic_DNA"/>
</dbReference>
<comment type="caution">
    <text evidence="1">The sequence shown here is derived from an EMBL/GenBank/DDBJ whole genome shotgun (WGS) entry which is preliminary data.</text>
</comment>
<keyword evidence="2" id="KW-1185">Reference proteome</keyword>
<dbReference type="Proteomes" id="UP001597560">
    <property type="component" value="Unassembled WGS sequence"/>
</dbReference>
<dbReference type="RefSeq" id="WP_377611776.1">
    <property type="nucleotide sequence ID" value="NZ_JBHUPA010000008.1"/>
</dbReference>
<reference evidence="2" key="1">
    <citation type="journal article" date="2019" name="Int. J. Syst. Evol. Microbiol.">
        <title>The Global Catalogue of Microorganisms (GCM) 10K type strain sequencing project: providing services to taxonomists for standard genome sequencing and annotation.</title>
        <authorList>
            <consortium name="The Broad Institute Genomics Platform"/>
            <consortium name="The Broad Institute Genome Sequencing Center for Infectious Disease"/>
            <person name="Wu L."/>
            <person name="Ma J."/>
        </authorList>
    </citation>
    <scope>NUCLEOTIDE SEQUENCE [LARGE SCALE GENOMIC DNA]</scope>
    <source>
        <strain evidence="2">KCTC 23098</strain>
    </source>
</reference>
<name>A0ABW6B408_9SPHI</name>
<protein>
    <submittedName>
        <fullName evidence="1">Uncharacterized protein</fullName>
    </submittedName>
</protein>
<accession>A0ABW6B408</accession>
<proteinExistence type="predicted"/>
<organism evidence="1 2">
    <name type="scientific">Olivibacter jilunii</name>
    <dbReference type="NCBI Taxonomy" id="985016"/>
    <lineage>
        <taxon>Bacteria</taxon>
        <taxon>Pseudomonadati</taxon>
        <taxon>Bacteroidota</taxon>
        <taxon>Sphingobacteriia</taxon>
        <taxon>Sphingobacteriales</taxon>
        <taxon>Sphingobacteriaceae</taxon>
        <taxon>Olivibacter</taxon>
    </lineage>
</organism>